<dbReference type="KEGG" id="mhor:MSHOH_3177"/>
<reference evidence="1 2" key="1">
    <citation type="submission" date="2014-07" db="EMBL/GenBank/DDBJ databases">
        <title>Methanogenic archaea and the global carbon cycle.</title>
        <authorList>
            <person name="Henriksen J.R."/>
            <person name="Luke J."/>
            <person name="Reinhart S."/>
            <person name="Benedict M.N."/>
            <person name="Youngblut N.D."/>
            <person name="Metcalf M.E."/>
            <person name="Whitaker R.J."/>
            <person name="Metcalf W.W."/>
        </authorList>
    </citation>
    <scope>NUCLEOTIDE SEQUENCE [LARGE SCALE GENOMIC DNA]</scope>
    <source>
        <strain evidence="1 2">HB-1</strain>
    </source>
</reference>
<dbReference type="Proteomes" id="UP000033101">
    <property type="component" value="Chromosome"/>
</dbReference>
<dbReference type="GO" id="GO:0051301">
    <property type="term" value="P:cell division"/>
    <property type="evidence" value="ECO:0007669"/>
    <property type="project" value="UniProtKB-KW"/>
</dbReference>
<dbReference type="HOGENOM" id="CLU_2490472_0_0_2"/>
<keyword evidence="2" id="KW-1185">Reference proteome</keyword>
<dbReference type="GeneID" id="24832505"/>
<gene>
    <name evidence="1" type="ORF">MSHOH_3177</name>
</gene>
<evidence type="ECO:0000313" key="2">
    <source>
        <dbReference type="Proteomes" id="UP000033101"/>
    </source>
</evidence>
<protein>
    <submittedName>
        <fullName evidence="1">Cell division protein FtsX</fullName>
    </submittedName>
</protein>
<dbReference type="OrthoDB" id="11469at2157"/>
<name>A0A0E3WU59_9EURY</name>
<proteinExistence type="predicted"/>
<organism evidence="1 2">
    <name type="scientific">Methanosarcina horonobensis HB-1 = JCM 15518</name>
    <dbReference type="NCBI Taxonomy" id="1434110"/>
    <lineage>
        <taxon>Archaea</taxon>
        <taxon>Methanobacteriati</taxon>
        <taxon>Methanobacteriota</taxon>
        <taxon>Stenosarchaea group</taxon>
        <taxon>Methanomicrobia</taxon>
        <taxon>Methanosarcinales</taxon>
        <taxon>Methanosarcinaceae</taxon>
        <taxon>Methanosarcina</taxon>
    </lineage>
</organism>
<dbReference type="AlphaFoldDB" id="A0A0E3WU59"/>
<keyword evidence="1" id="KW-0131">Cell cycle</keyword>
<dbReference type="RefSeq" id="WP_048141460.1">
    <property type="nucleotide sequence ID" value="NZ_CP009516.1"/>
</dbReference>
<keyword evidence="1" id="KW-0132">Cell division</keyword>
<dbReference type="EMBL" id="CP009516">
    <property type="protein sequence ID" value="AKB79660.1"/>
    <property type="molecule type" value="Genomic_DNA"/>
</dbReference>
<sequence>MLGRVVSAGLQAMMGSEMTGGGGSISPHLMIEGPLRAILIGVILGVVPAYRVSKLKLVNALRYEETDKWKKEREPPLSKSLMSFRI</sequence>
<dbReference type="PATRIC" id="fig|1434110.4.peg.4091"/>
<evidence type="ECO:0000313" key="1">
    <source>
        <dbReference type="EMBL" id="AKB79660.1"/>
    </source>
</evidence>
<dbReference type="STRING" id="1434110.MSHOH_3177"/>
<accession>A0A0E3WU59</accession>